<protein>
    <submittedName>
        <fullName evidence="1">Uncharacterized protein</fullName>
    </submittedName>
</protein>
<dbReference type="AlphaFoldDB" id="A0A0E9VZF0"/>
<evidence type="ECO:0000313" key="1">
    <source>
        <dbReference type="EMBL" id="JAH82613.1"/>
    </source>
</evidence>
<sequence>MCILLACIAEHCNGTSARKNQTTF</sequence>
<accession>A0A0E9VZF0</accession>
<organism evidence="1">
    <name type="scientific">Anguilla anguilla</name>
    <name type="common">European freshwater eel</name>
    <name type="synonym">Muraena anguilla</name>
    <dbReference type="NCBI Taxonomy" id="7936"/>
    <lineage>
        <taxon>Eukaryota</taxon>
        <taxon>Metazoa</taxon>
        <taxon>Chordata</taxon>
        <taxon>Craniata</taxon>
        <taxon>Vertebrata</taxon>
        <taxon>Euteleostomi</taxon>
        <taxon>Actinopterygii</taxon>
        <taxon>Neopterygii</taxon>
        <taxon>Teleostei</taxon>
        <taxon>Anguilliformes</taxon>
        <taxon>Anguillidae</taxon>
        <taxon>Anguilla</taxon>
    </lineage>
</organism>
<reference evidence="1" key="1">
    <citation type="submission" date="2014-11" db="EMBL/GenBank/DDBJ databases">
        <authorList>
            <person name="Amaro Gonzalez C."/>
        </authorList>
    </citation>
    <scope>NUCLEOTIDE SEQUENCE</scope>
</reference>
<dbReference type="EMBL" id="GBXM01025964">
    <property type="protein sequence ID" value="JAH82613.1"/>
    <property type="molecule type" value="Transcribed_RNA"/>
</dbReference>
<reference evidence="1" key="2">
    <citation type="journal article" date="2015" name="Fish Shellfish Immunol.">
        <title>Early steps in the European eel (Anguilla anguilla)-Vibrio vulnificus interaction in the gills: Role of the RtxA13 toxin.</title>
        <authorList>
            <person name="Callol A."/>
            <person name="Pajuelo D."/>
            <person name="Ebbesson L."/>
            <person name="Teles M."/>
            <person name="MacKenzie S."/>
            <person name="Amaro C."/>
        </authorList>
    </citation>
    <scope>NUCLEOTIDE SEQUENCE</scope>
</reference>
<proteinExistence type="predicted"/>
<name>A0A0E9VZF0_ANGAN</name>